<evidence type="ECO:0000313" key="1">
    <source>
        <dbReference type="EMBL" id="KAH0563177.1"/>
    </source>
</evidence>
<sequence>MGDSTLSIADFERAMAALFCSLQAKTSREQFQFADSDFDRIGWLLTQVGKPQWGHRPRTYAVLRMIDRIDLFDIFILEGLKDIAFPYTDSRLPLSLSPTAKARFLRAQNSVLTKASDLEKIDGRHRHLDQDADAYFNILKILGRGGSGEVHHVRSKLSLEDYAVCNVASE</sequence>
<comment type="caution">
    <text evidence="1">The sequence shown here is derived from an EMBL/GenBank/DDBJ whole genome shotgun (WGS) entry which is preliminary data.</text>
</comment>
<accession>A0A9P8LFA3</accession>
<reference evidence="1" key="1">
    <citation type="submission" date="2021-03" db="EMBL/GenBank/DDBJ databases">
        <title>Comparative genomics and phylogenomic investigation of the class Geoglossomycetes provide insights into ecological specialization and systematics.</title>
        <authorList>
            <person name="Melie T."/>
            <person name="Pirro S."/>
            <person name="Miller A.N."/>
            <person name="Quandt A."/>
        </authorList>
    </citation>
    <scope>NUCLEOTIDE SEQUENCE</scope>
    <source>
        <strain evidence="1">CAQ_001_2017</strain>
    </source>
</reference>
<dbReference type="AlphaFoldDB" id="A0A9P8LFA3"/>
<protein>
    <submittedName>
        <fullName evidence="1">Uncharacterized protein</fullName>
    </submittedName>
</protein>
<dbReference type="EMBL" id="JAGHQM010000241">
    <property type="protein sequence ID" value="KAH0563177.1"/>
    <property type="molecule type" value="Genomic_DNA"/>
</dbReference>
<keyword evidence="2" id="KW-1185">Reference proteome</keyword>
<gene>
    <name evidence="1" type="ORF">GP486_002253</name>
</gene>
<evidence type="ECO:0000313" key="2">
    <source>
        <dbReference type="Proteomes" id="UP000750711"/>
    </source>
</evidence>
<proteinExistence type="predicted"/>
<dbReference type="Proteomes" id="UP000750711">
    <property type="component" value="Unassembled WGS sequence"/>
</dbReference>
<name>A0A9P8LFA3_9PEZI</name>
<organism evidence="1 2">
    <name type="scientific">Trichoglossum hirsutum</name>
    <dbReference type="NCBI Taxonomy" id="265104"/>
    <lineage>
        <taxon>Eukaryota</taxon>
        <taxon>Fungi</taxon>
        <taxon>Dikarya</taxon>
        <taxon>Ascomycota</taxon>
        <taxon>Pezizomycotina</taxon>
        <taxon>Geoglossomycetes</taxon>
        <taxon>Geoglossales</taxon>
        <taxon>Geoglossaceae</taxon>
        <taxon>Trichoglossum</taxon>
    </lineage>
</organism>